<gene>
    <name evidence="2" type="primary">20204357</name>
    <name evidence="1" type="ORF">HELRODRAFT_173052</name>
</gene>
<name>T1F6A8_HELRO</name>
<evidence type="ECO:0000313" key="1">
    <source>
        <dbReference type="EMBL" id="ESO04000.1"/>
    </source>
</evidence>
<reference evidence="2" key="3">
    <citation type="submission" date="2015-06" db="UniProtKB">
        <authorList>
            <consortium name="EnsemblMetazoa"/>
        </authorList>
    </citation>
    <scope>IDENTIFICATION</scope>
</reference>
<dbReference type="OrthoDB" id="10057240at2759"/>
<dbReference type="HOGENOM" id="CLU_1951105_0_0_1"/>
<dbReference type="EMBL" id="AMQM01004434">
    <property type="status" value="NOT_ANNOTATED_CDS"/>
    <property type="molecule type" value="Genomic_DNA"/>
</dbReference>
<dbReference type="KEGG" id="hro:HELRODRAFT_173052"/>
<evidence type="ECO:0000313" key="3">
    <source>
        <dbReference type="Proteomes" id="UP000015101"/>
    </source>
</evidence>
<dbReference type="Proteomes" id="UP000015101">
    <property type="component" value="Unassembled WGS sequence"/>
</dbReference>
<keyword evidence="3" id="KW-1185">Reference proteome</keyword>
<proteinExistence type="predicted"/>
<reference evidence="3" key="1">
    <citation type="submission" date="2012-12" db="EMBL/GenBank/DDBJ databases">
        <authorList>
            <person name="Hellsten U."/>
            <person name="Grimwood J."/>
            <person name="Chapman J.A."/>
            <person name="Shapiro H."/>
            <person name="Aerts A."/>
            <person name="Otillar R.P."/>
            <person name="Terry A.Y."/>
            <person name="Boore J.L."/>
            <person name="Simakov O."/>
            <person name="Marletaz F."/>
            <person name="Cho S.-J."/>
            <person name="Edsinger-Gonzales E."/>
            <person name="Havlak P."/>
            <person name="Kuo D.-H."/>
            <person name="Larsson T."/>
            <person name="Lv J."/>
            <person name="Arendt D."/>
            <person name="Savage R."/>
            <person name="Osoegawa K."/>
            <person name="de Jong P."/>
            <person name="Lindberg D.R."/>
            <person name="Seaver E.C."/>
            <person name="Weisblat D.A."/>
            <person name="Putnam N.H."/>
            <person name="Grigoriev I.V."/>
            <person name="Rokhsar D.S."/>
        </authorList>
    </citation>
    <scope>NUCLEOTIDE SEQUENCE</scope>
</reference>
<dbReference type="GeneID" id="20204357"/>
<reference evidence="1 3" key="2">
    <citation type="journal article" date="2013" name="Nature">
        <title>Insights into bilaterian evolution from three spiralian genomes.</title>
        <authorList>
            <person name="Simakov O."/>
            <person name="Marletaz F."/>
            <person name="Cho S.J."/>
            <person name="Edsinger-Gonzales E."/>
            <person name="Havlak P."/>
            <person name="Hellsten U."/>
            <person name="Kuo D.H."/>
            <person name="Larsson T."/>
            <person name="Lv J."/>
            <person name="Arendt D."/>
            <person name="Savage R."/>
            <person name="Osoegawa K."/>
            <person name="de Jong P."/>
            <person name="Grimwood J."/>
            <person name="Chapman J.A."/>
            <person name="Shapiro H."/>
            <person name="Aerts A."/>
            <person name="Otillar R.P."/>
            <person name="Terry A.Y."/>
            <person name="Boore J.L."/>
            <person name="Grigoriev I.V."/>
            <person name="Lindberg D.R."/>
            <person name="Seaver E.C."/>
            <person name="Weisblat D.A."/>
            <person name="Putnam N.H."/>
            <person name="Rokhsar D.S."/>
        </authorList>
    </citation>
    <scope>NUCLEOTIDE SEQUENCE</scope>
</reference>
<sequence length="129" mass="14532">MVMLTRVCKIGEKMSQHKKFFQKNSAKKYSLQDVLTMIGDDDSIIEADIFISPPDEDDVLDEIHDQGSFDDLAAWQLLSKAEAKIKQIGGSKKISIKRMGDAFNPIFGGVHETGESFVLYDILEDEIVY</sequence>
<dbReference type="RefSeq" id="XP_009017936.1">
    <property type="nucleotide sequence ID" value="XM_009019688.1"/>
</dbReference>
<dbReference type="AlphaFoldDB" id="T1F6A8"/>
<dbReference type="EnsemblMetazoa" id="HelroT173052">
    <property type="protein sequence ID" value="HelroP173052"/>
    <property type="gene ID" value="HelroG173052"/>
</dbReference>
<protein>
    <submittedName>
        <fullName evidence="1 2">Uncharacterized protein</fullName>
    </submittedName>
</protein>
<dbReference type="CTD" id="20204357"/>
<evidence type="ECO:0000313" key="2">
    <source>
        <dbReference type="EnsemblMetazoa" id="HelroP173052"/>
    </source>
</evidence>
<accession>T1F6A8</accession>
<dbReference type="EMBL" id="KB096551">
    <property type="protein sequence ID" value="ESO04000.1"/>
    <property type="molecule type" value="Genomic_DNA"/>
</dbReference>
<dbReference type="InParanoid" id="T1F6A8"/>
<organism evidence="2 3">
    <name type="scientific">Helobdella robusta</name>
    <name type="common">Californian leech</name>
    <dbReference type="NCBI Taxonomy" id="6412"/>
    <lineage>
        <taxon>Eukaryota</taxon>
        <taxon>Metazoa</taxon>
        <taxon>Spiralia</taxon>
        <taxon>Lophotrochozoa</taxon>
        <taxon>Annelida</taxon>
        <taxon>Clitellata</taxon>
        <taxon>Hirudinea</taxon>
        <taxon>Rhynchobdellida</taxon>
        <taxon>Glossiphoniidae</taxon>
        <taxon>Helobdella</taxon>
    </lineage>
</organism>